<feature type="compositionally biased region" description="Basic and acidic residues" evidence="1">
    <location>
        <begin position="215"/>
        <end position="237"/>
    </location>
</feature>
<dbReference type="STRING" id="4795.A0A225URR6"/>
<dbReference type="EMBL" id="NBNE01012441">
    <property type="protein sequence ID" value="OWY95835.1"/>
    <property type="molecule type" value="Genomic_DNA"/>
</dbReference>
<gene>
    <name evidence="2" type="ORF">PHMEG_00034060</name>
</gene>
<evidence type="ECO:0000313" key="2">
    <source>
        <dbReference type="EMBL" id="OWY95835.1"/>
    </source>
</evidence>
<dbReference type="AlphaFoldDB" id="A0A225URR6"/>
<feature type="compositionally biased region" description="Polar residues" evidence="1">
    <location>
        <begin position="238"/>
        <end position="251"/>
    </location>
</feature>
<dbReference type="Gene3D" id="1.10.340.70">
    <property type="match status" value="1"/>
</dbReference>
<evidence type="ECO:0000256" key="1">
    <source>
        <dbReference type="SAM" id="MobiDB-lite"/>
    </source>
</evidence>
<keyword evidence="3" id="KW-1185">Reference proteome</keyword>
<feature type="compositionally biased region" description="Polar residues" evidence="1">
    <location>
        <begin position="113"/>
        <end position="123"/>
    </location>
</feature>
<reference evidence="3" key="1">
    <citation type="submission" date="2017-03" db="EMBL/GenBank/DDBJ databases">
        <title>Phytopthora megakarya and P. palmivora, two closely related causual agents of cacao black pod achieved similar genome size and gene model numbers by different mechanisms.</title>
        <authorList>
            <person name="Ali S."/>
            <person name="Shao J."/>
            <person name="Larry D.J."/>
            <person name="Kronmiller B."/>
            <person name="Shen D."/>
            <person name="Strem M.D."/>
            <person name="Melnick R.L."/>
            <person name="Guiltinan M.J."/>
            <person name="Tyler B.M."/>
            <person name="Meinhardt L.W."/>
            <person name="Bailey B.A."/>
        </authorList>
    </citation>
    <scope>NUCLEOTIDE SEQUENCE [LARGE SCALE GENOMIC DNA]</scope>
    <source>
        <strain evidence="3">zdho120</strain>
    </source>
</reference>
<protein>
    <recommendedName>
        <fullName evidence="4">Integrase zinc-binding domain-containing protein</fullName>
    </recommendedName>
</protein>
<evidence type="ECO:0000313" key="3">
    <source>
        <dbReference type="Proteomes" id="UP000198211"/>
    </source>
</evidence>
<evidence type="ECO:0008006" key="4">
    <source>
        <dbReference type="Google" id="ProtNLM"/>
    </source>
</evidence>
<feature type="region of interest" description="Disordered" evidence="1">
    <location>
        <begin position="202"/>
        <end position="253"/>
    </location>
</feature>
<accession>A0A225URR6</accession>
<feature type="compositionally biased region" description="Polar residues" evidence="1">
    <location>
        <begin position="148"/>
        <end position="158"/>
    </location>
</feature>
<feature type="compositionally biased region" description="Basic and acidic residues" evidence="1">
    <location>
        <begin position="95"/>
        <end position="106"/>
    </location>
</feature>
<organism evidence="2 3">
    <name type="scientific">Phytophthora megakarya</name>
    <dbReference type="NCBI Taxonomy" id="4795"/>
    <lineage>
        <taxon>Eukaryota</taxon>
        <taxon>Sar</taxon>
        <taxon>Stramenopiles</taxon>
        <taxon>Oomycota</taxon>
        <taxon>Peronosporomycetes</taxon>
        <taxon>Peronosporales</taxon>
        <taxon>Peronosporaceae</taxon>
        <taxon>Phytophthora</taxon>
    </lineage>
</organism>
<proteinExistence type="predicted"/>
<dbReference type="Proteomes" id="UP000198211">
    <property type="component" value="Unassembled WGS sequence"/>
</dbReference>
<feature type="compositionally biased region" description="Polar residues" evidence="1">
    <location>
        <begin position="166"/>
        <end position="180"/>
    </location>
</feature>
<comment type="caution">
    <text evidence="2">The sequence shown here is derived from an EMBL/GenBank/DDBJ whole genome shotgun (WGS) entry which is preliminary data.</text>
</comment>
<name>A0A225URR6_9STRA</name>
<feature type="region of interest" description="Disordered" evidence="1">
    <location>
        <begin position="49"/>
        <end position="185"/>
    </location>
</feature>
<sequence length="335" mass="37164">MVSVTAATSTTGTTSMTSATCTMQSVVGRIPKENETTVRAVLGDMVKAVEEDTVPNDEQLQKPTVRDTRRPRTQRRTAGTALPAGERPMMRAAKRRAEEQRRREAEAAAVATDATTQPQSGASDTEMAEQEGGSQRAAVRNGEEPHATTDTVTTQVMVSSEVVPAETTSVPAVPTTTNSEAMRKKSKMVTWASEVTNTEYDVGVNQPMDGDDEQRDERRRVQEERDVGDLRRQREQEPTLQLTNAETTSAQRRSRLVHRQLTAGVHKGMTVEKAYGLVVIKTSRGRRVVLPPEIWATVFKENHESIWAGHLRATHTHAHIAHVIRWSGLQREVRR</sequence>